<dbReference type="InterPro" id="IPR011055">
    <property type="entry name" value="Dup_hybrid_motif"/>
</dbReference>
<evidence type="ECO:0000313" key="5">
    <source>
        <dbReference type="Proteomes" id="UP001519345"/>
    </source>
</evidence>
<feature type="compositionally biased region" description="Basic residues" evidence="1">
    <location>
        <begin position="1"/>
        <end position="19"/>
    </location>
</feature>
<comment type="caution">
    <text evidence="4">The sequence shown here is derived from an EMBL/GenBank/DDBJ whole genome shotgun (WGS) entry which is preliminary data.</text>
</comment>
<dbReference type="EMBL" id="JAGGKX010000003">
    <property type="protein sequence ID" value="MBP1968796.1"/>
    <property type="molecule type" value="Genomic_DNA"/>
</dbReference>
<dbReference type="CDD" id="cd12797">
    <property type="entry name" value="M23_peptidase"/>
    <property type="match status" value="1"/>
</dbReference>
<feature type="domain" description="M23ase beta-sheet core" evidence="3">
    <location>
        <begin position="158"/>
        <end position="248"/>
    </location>
</feature>
<reference evidence="4 5" key="1">
    <citation type="submission" date="2021-03" db="EMBL/GenBank/DDBJ databases">
        <title>Genomic Encyclopedia of Type Strains, Phase IV (KMG-IV): sequencing the most valuable type-strain genomes for metagenomic binning, comparative biology and taxonomic classification.</title>
        <authorList>
            <person name="Goeker M."/>
        </authorList>
    </citation>
    <scope>NUCLEOTIDE SEQUENCE [LARGE SCALE GENOMIC DNA]</scope>
    <source>
        <strain evidence="4 5">DSM 25609</strain>
    </source>
</reference>
<feature type="transmembrane region" description="Helical" evidence="2">
    <location>
        <begin position="65"/>
        <end position="83"/>
    </location>
</feature>
<dbReference type="InterPro" id="IPR016047">
    <property type="entry name" value="M23ase_b-sheet_dom"/>
</dbReference>
<dbReference type="SUPFAM" id="SSF51261">
    <property type="entry name" value="Duplicated hybrid motif"/>
    <property type="match status" value="1"/>
</dbReference>
<dbReference type="Proteomes" id="UP001519345">
    <property type="component" value="Unassembled WGS sequence"/>
</dbReference>
<evidence type="ECO:0000256" key="2">
    <source>
        <dbReference type="SAM" id="Phobius"/>
    </source>
</evidence>
<dbReference type="InterPro" id="IPR050570">
    <property type="entry name" value="Cell_wall_metabolism_enzyme"/>
</dbReference>
<name>A0ABS4IEP4_9BACI</name>
<dbReference type="PANTHER" id="PTHR21666">
    <property type="entry name" value="PEPTIDASE-RELATED"/>
    <property type="match status" value="1"/>
</dbReference>
<evidence type="ECO:0000313" key="4">
    <source>
        <dbReference type="EMBL" id="MBP1968796.1"/>
    </source>
</evidence>
<proteinExistence type="predicted"/>
<gene>
    <name evidence="4" type="ORF">J2Z83_000890</name>
</gene>
<feature type="region of interest" description="Disordered" evidence="1">
    <location>
        <begin position="1"/>
        <end position="39"/>
    </location>
</feature>
<keyword evidence="2" id="KW-0472">Membrane</keyword>
<keyword evidence="2" id="KW-0812">Transmembrane</keyword>
<dbReference type="PANTHER" id="PTHR21666:SF274">
    <property type="entry name" value="STAGE IV SPORULATION PROTEIN FA"/>
    <property type="match status" value="1"/>
</dbReference>
<dbReference type="Pfam" id="PF01551">
    <property type="entry name" value="Peptidase_M23"/>
    <property type="match status" value="1"/>
</dbReference>
<keyword evidence="2" id="KW-1133">Transmembrane helix</keyword>
<accession>A0ABS4IEP4</accession>
<dbReference type="RefSeq" id="WP_209462016.1">
    <property type="nucleotide sequence ID" value="NZ_CP110224.1"/>
</dbReference>
<sequence length="258" mass="28622">MNKGVKKVRQSIEKRKKTRGLTTKEESKKQLFPPFPQEEEKHGYFPSFSDAAFESNTKSKVASGMILKGTLSVMLFFGVALLGQTDAGWLHKPKEWTSTALTQEFPFAKVNLWYQEAFGAPLALNPQQQNQEVAISDDDSLALPVSGSVTETFQVNGTGIMIAPEETSDVSALRDGVIIFAGNDQETNNTIVVQHPDGSESTYGYLSDVDVHLYQFVRSNQRIGQFTPTTANDTVYFSIEQENDYIDPVQVIQVDDAP</sequence>
<dbReference type="Gene3D" id="2.70.70.10">
    <property type="entry name" value="Glucose Permease (Domain IIA)"/>
    <property type="match status" value="1"/>
</dbReference>
<evidence type="ECO:0000256" key="1">
    <source>
        <dbReference type="SAM" id="MobiDB-lite"/>
    </source>
</evidence>
<protein>
    <submittedName>
        <fullName evidence="4">Stage IV sporulation protein FA</fullName>
    </submittedName>
</protein>
<organism evidence="4 5">
    <name type="scientific">Virgibacillus natechei</name>
    <dbReference type="NCBI Taxonomy" id="1216297"/>
    <lineage>
        <taxon>Bacteria</taxon>
        <taxon>Bacillati</taxon>
        <taxon>Bacillota</taxon>
        <taxon>Bacilli</taxon>
        <taxon>Bacillales</taxon>
        <taxon>Bacillaceae</taxon>
        <taxon>Virgibacillus</taxon>
    </lineage>
</organism>
<keyword evidence="5" id="KW-1185">Reference proteome</keyword>
<evidence type="ECO:0000259" key="3">
    <source>
        <dbReference type="Pfam" id="PF01551"/>
    </source>
</evidence>